<evidence type="ECO:0000313" key="5">
    <source>
        <dbReference type="Proteomes" id="UP000008141"/>
    </source>
</evidence>
<dbReference type="STRING" id="554065.E1ZS48"/>
<gene>
    <name evidence="4" type="ORF">CHLNCDRAFT_141087</name>
</gene>
<dbReference type="PRINTS" id="PR00633">
    <property type="entry name" value="RCCNDNSATION"/>
</dbReference>
<keyword evidence="5" id="KW-1185">Reference proteome</keyword>
<dbReference type="PROSITE" id="PS00626">
    <property type="entry name" value="RCC1_2"/>
    <property type="match status" value="1"/>
</dbReference>
<evidence type="ECO:0000259" key="3">
    <source>
        <dbReference type="Pfam" id="PF25390"/>
    </source>
</evidence>
<feature type="repeat" description="RCC1" evidence="2">
    <location>
        <begin position="358"/>
        <end position="409"/>
    </location>
</feature>
<reference evidence="4 5" key="1">
    <citation type="journal article" date="2010" name="Plant Cell">
        <title>The Chlorella variabilis NC64A genome reveals adaptation to photosymbiosis, coevolution with viruses, and cryptic sex.</title>
        <authorList>
            <person name="Blanc G."/>
            <person name="Duncan G."/>
            <person name="Agarkova I."/>
            <person name="Borodovsky M."/>
            <person name="Gurnon J."/>
            <person name="Kuo A."/>
            <person name="Lindquist E."/>
            <person name="Lucas S."/>
            <person name="Pangilinan J."/>
            <person name="Polle J."/>
            <person name="Salamov A."/>
            <person name="Terry A."/>
            <person name="Yamada T."/>
            <person name="Dunigan D.D."/>
            <person name="Grigoriev I.V."/>
            <person name="Claverie J.M."/>
            <person name="Van Etten J.L."/>
        </authorList>
    </citation>
    <scope>NUCLEOTIDE SEQUENCE [LARGE SCALE GENOMIC DNA]</scope>
    <source>
        <strain evidence="4 5">NC64A</strain>
    </source>
</reference>
<accession>E1ZS48</accession>
<dbReference type="OrthoDB" id="8068875at2759"/>
<dbReference type="PANTHER" id="PTHR22870:SF365">
    <property type="entry name" value="REGULATOR OF CHROMOSOME CONDENSATION (CELL CYCLE REGULATORY PROTEIN)-RELATED"/>
    <property type="match status" value="1"/>
</dbReference>
<dbReference type="RefSeq" id="XP_005843427.1">
    <property type="nucleotide sequence ID" value="XM_005843365.1"/>
</dbReference>
<name>E1ZS48_CHLVA</name>
<dbReference type="InterPro" id="IPR009091">
    <property type="entry name" value="RCC1/BLIP-II"/>
</dbReference>
<feature type="repeat" description="RCC1" evidence="2">
    <location>
        <begin position="284"/>
        <end position="338"/>
    </location>
</feature>
<dbReference type="eggNOG" id="KOG1426">
    <property type="taxonomic scope" value="Eukaryota"/>
</dbReference>
<protein>
    <recommendedName>
        <fullName evidence="3">RCC1-like domain-containing protein</fullName>
    </recommendedName>
</protein>
<dbReference type="Gene3D" id="2.130.10.30">
    <property type="entry name" value="Regulator of chromosome condensation 1/beta-lactamase-inhibitor protein II"/>
    <property type="match status" value="2"/>
</dbReference>
<dbReference type="PANTHER" id="PTHR22870">
    <property type="entry name" value="REGULATOR OF CHROMOSOME CONDENSATION"/>
    <property type="match status" value="1"/>
</dbReference>
<dbReference type="GeneID" id="17350795"/>
<feature type="repeat" description="RCC1" evidence="2">
    <location>
        <begin position="117"/>
        <end position="167"/>
    </location>
</feature>
<dbReference type="SUPFAM" id="SSF50985">
    <property type="entry name" value="RCC1/BLIP-II"/>
    <property type="match status" value="1"/>
</dbReference>
<feature type="repeat" description="RCC1" evidence="2">
    <location>
        <begin position="24"/>
        <end position="59"/>
    </location>
</feature>
<dbReference type="PROSITE" id="PS50012">
    <property type="entry name" value="RCC1_3"/>
    <property type="match status" value="5"/>
</dbReference>
<dbReference type="KEGG" id="cvr:CHLNCDRAFT_141087"/>
<dbReference type="OMA" id="TEECIPR"/>
<dbReference type="InterPro" id="IPR058923">
    <property type="entry name" value="RCC1-like_dom"/>
</dbReference>
<dbReference type="Proteomes" id="UP000008141">
    <property type="component" value="Unassembled WGS sequence"/>
</dbReference>
<dbReference type="InterPro" id="IPR000408">
    <property type="entry name" value="Reg_chr_condens"/>
</dbReference>
<sequence>MQASSGISVLQASRAVSSLAHGAAAVLSWGLGQQGALGIRSDRDHYEPEHIPDLPDNVVAGQLFAWGRNKEGQLGRVLAPGEFDFSAAPQPVEALSKEHIVAATGSGVASFALSRHGALFVFGASKRGQLGLGPGQPSAPHPQQLRLPAAAVQVSAGWGHAAALLDEDEEEGRLVERSCWEPRRVDLLAGMVCGFDHTMVLAEDGSLFTMGDNSLGQLGRPSQPQARPGAAAAAGCSLPGEHLAPSCASSWIVNPEADCGRRINHPRPQVAAGLGHCLGVLADGGVVSWGWNGGGQLGLGQFVTEECIPRPTPIYGIPANRHALIAAGRVHSVLATDEIADRGSAFEAQGCAKAPVLTMCHSWGSAANGRLGTGQLEDSHFPELVPDLDGEQIVGLACGLDHTLALVRSM</sequence>
<dbReference type="InParanoid" id="E1ZS48"/>
<dbReference type="Pfam" id="PF25390">
    <property type="entry name" value="WD40_RLD"/>
    <property type="match status" value="1"/>
</dbReference>
<feature type="domain" description="RCC1-like" evidence="3">
    <location>
        <begin position="60"/>
        <end position="405"/>
    </location>
</feature>
<proteinExistence type="predicted"/>
<dbReference type="EMBL" id="GL433865">
    <property type="protein sequence ID" value="EFN51325.1"/>
    <property type="molecule type" value="Genomic_DNA"/>
</dbReference>
<organism evidence="5">
    <name type="scientific">Chlorella variabilis</name>
    <name type="common">Green alga</name>
    <dbReference type="NCBI Taxonomy" id="554065"/>
    <lineage>
        <taxon>Eukaryota</taxon>
        <taxon>Viridiplantae</taxon>
        <taxon>Chlorophyta</taxon>
        <taxon>core chlorophytes</taxon>
        <taxon>Trebouxiophyceae</taxon>
        <taxon>Chlorellales</taxon>
        <taxon>Chlorellaceae</taxon>
        <taxon>Chlorella clade</taxon>
        <taxon>Chlorella</taxon>
    </lineage>
</organism>
<evidence type="ECO:0000313" key="4">
    <source>
        <dbReference type="EMBL" id="EFN51325.1"/>
    </source>
</evidence>
<evidence type="ECO:0000256" key="1">
    <source>
        <dbReference type="ARBA" id="ARBA00022737"/>
    </source>
</evidence>
<dbReference type="AlphaFoldDB" id="E1ZS48"/>
<feature type="repeat" description="RCC1" evidence="2">
    <location>
        <begin position="61"/>
        <end position="116"/>
    </location>
</feature>
<dbReference type="InterPro" id="IPR051210">
    <property type="entry name" value="Ub_ligase/GEF_domain"/>
</dbReference>
<evidence type="ECO:0000256" key="2">
    <source>
        <dbReference type="PROSITE-ProRule" id="PRU00235"/>
    </source>
</evidence>
<keyword evidence="1" id="KW-0677">Repeat</keyword>